<comment type="caution">
    <text evidence="2">The sequence shown here is derived from an EMBL/GenBank/DDBJ whole genome shotgun (WGS) entry which is preliminary data.</text>
</comment>
<keyword evidence="3" id="KW-1185">Reference proteome</keyword>
<protein>
    <submittedName>
        <fullName evidence="2">Uncharacterized protein</fullName>
    </submittedName>
</protein>
<name>A0ABS4TL99_9PSEU</name>
<dbReference type="Proteomes" id="UP001519332">
    <property type="component" value="Unassembled WGS sequence"/>
</dbReference>
<keyword evidence="1" id="KW-0732">Signal</keyword>
<evidence type="ECO:0000313" key="3">
    <source>
        <dbReference type="Proteomes" id="UP001519332"/>
    </source>
</evidence>
<accession>A0ABS4TL99</accession>
<dbReference type="EMBL" id="JAGINW010000001">
    <property type="protein sequence ID" value="MBP2325203.1"/>
    <property type="molecule type" value="Genomic_DNA"/>
</dbReference>
<evidence type="ECO:0000256" key="1">
    <source>
        <dbReference type="SAM" id="SignalP"/>
    </source>
</evidence>
<reference evidence="2 3" key="1">
    <citation type="submission" date="2021-03" db="EMBL/GenBank/DDBJ databases">
        <title>Sequencing the genomes of 1000 actinobacteria strains.</title>
        <authorList>
            <person name="Klenk H.-P."/>
        </authorList>
    </citation>
    <scope>NUCLEOTIDE SEQUENCE [LARGE SCALE GENOMIC DNA]</scope>
    <source>
        <strain evidence="2 3">DSM 46670</strain>
    </source>
</reference>
<organism evidence="2 3">
    <name type="scientific">Kibdelosporangium banguiense</name>
    <dbReference type="NCBI Taxonomy" id="1365924"/>
    <lineage>
        <taxon>Bacteria</taxon>
        <taxon>Bacillati</taxon>
        <taxon>Actinomycetota</taxon>
        <taxon>Actinomycetes</taxon>
        <taxon>Pseudonocardiales</taxon>
        <taxon>Pseudonocardiaceae</taxon>
        <taxon>Kibdelosporangium</taxon>
    </lineage>
</organism>
<proteinExistence type="predicted"/>
<sequence>MSAALAVVAVLAALVTAAPANAAPQASRLTLDAVAAKDAPRGAVELSSAGGGILTTCVLDPGTPVRRGSQVVADAKVTCGGQVFSIDLGVLLVYKGKPVGDGTQGTSGSPTSGFGLSDIENCRNGMWQSYAIGIVVFLNGTPPAIAREALGPQVNITC</sequence>
<feature type="chain" id="PRO_5045639302" evidence="1">
    <location>
        <begin position="23"/>
        <end position="158"/>
    </location>
</feature>
<gene>
    <name evidence="2" type="ORF">JOF56_005588</name>
</gene>
<evidence type="ECO:0000313" key="2">
    <source>
        <dbReference type="EMBL" id="MBP2325203.1"/>
    </source>
</evidence>
<feature type="signal peptide" evidence="1">
    <location>
        <begin position="1"/>
        <end position="22"/>
    </location>
</feature>
<dbReference type="RefSeq" id="WP_209642432.1">
    <property type="nucleotide sequence ID" value="NZ_JAGINW010000001.1"/>
</dbReference>